<dbReference type="OrthoDB" id="9814777at2"/>
<dbReference type="GO" id="GO:0005506">
    <property type="term" value="F:iron ion binding"/>
    <property type="evidence" value="ECO:0007669"/>
    <property type="project" value="UniProtKB-ARBA"/>
</dbReference>
<dbReference type="EMBL" id="FNGV01000013">
    <property type="protein sequence ID" value="SDM70169.1"/>
    <property type="molecule type" value="Genomic_DNA"/>
</dbReference>
<dbReference type="Pfam" id="PF05721">
    <property type="entry name" value="PhyH"/>
    <property type="match status" value="1"/>
</dbReference>
<sequence length="260" mass="30322">MKRIEDLNDKDRQLELRSNFERDGYIFYPGFINSEEVDLIKSKIDEFIRKKVGDMPKSEVYYEDVNDLSTLKQLQRLFNYDPFFFDMMFGSRFEKLASILLNDGVQGKNIQYFNKPPKIGKPTPPHQDGYYFMLAPNEAVTMWLALEEVNEINGCVRYVKESHKYGMRSHGRTKTLGFSQGISDYGCPNDLKNEIFFPTKEGDLLVHHSLTIHRADGNTSDRTRKAMGFIYYADKAKEDREARAAYEEELSKQLAMEKKI</sequence>
<evidence type="ECO:0000313" key="2">
    <source>
        <dbReference type="Proteomes" id="UP000199440"/>
    </source>
</evidence>
<dbReference type="RefSeq" id="WP_089893643.1">
    <property type="nucleotide sequence ID" value="NZ_FNGV01000013.1"/>
</dbReference>
<name>A0A1G9VDE3_9FLAO</name>
<dbReference type="InterPro" id="IPR008775">
    <property type="entry name" value="Phytyl_CoA_dOase-like"/>
</dbReference>
<accession>A0A1G9VDE3</accession>
<dbReference type="PANTHER" id="PTHR20883">
    <property type="entry name" value="PHYTANOYL-COA DIOXYGENASE DOMAIN CONTAINING 1"/>
    <property type="match status" value="1"/>
</dbReference>
<evidence type="ECO:0000313" key="1">
    <source>
        <dbReference type="EMBL" id="SDM70169.1"/>
    </source>
</evidence>
<dbReference type="PANTHER" id="PTHR20883:SF46">
    <property type="entry name" value="PHYTANOYL-COA HYDROXYLASE"/>
    <property type="match status" value="1"/>
</dbReference>
<dbReference type="AlphaFoldDB" id="A0A1G9VDE3"/>
<organism evidence="1 2">
    <name type="scientific">Kriegella aquimaris</name>
    <dbReference type="NCBI Taxonomy" id="192904"/>
    <lineage>
        <taxon>Bacteria</taxon>
        <taxon>Pseudomonadati</taxon>
        <taxon>Bacteroidota</taxon>
        <taxon>Flavobacteriia</taxon>
        <taxon>Flavobacteriales</taxon>
        <taxon>Flavobacteriaceae</taxon>
        <taxon>Kriegella</taxon>
    </lineage>
</organism>
<dbReference type="GO" id="GO:0016706">
    <property type="term" value="F:2-oxoglutarate-dependent dioxygenase activity"/>
    <property type="evidence" value="ECO:0007669"/>
    <property type="project" value="UniProtKB-ARBA"/>
</dbReference>
<protein>
    <submittedName>
        <fullName evidence="1">Phytanoyl-CoA hydroxylase</fullName>
    </submittedName>
</protein>
<gene>
    <name evidence="1" type="ORF">SAMN04488514_11341</name>
</gene>
<keyword evidence="2" id="KW-1185">Reference proteome</keyword>
<dbReference type="Gene3D" id="2.60.120.620">
    <property type="entry name" value="q2cbj1_9rhob like domain"/>
    <property type="match status" value="1"/>
</dbReference>
<reference evidence="1 2" key="1">
    <citation type="submission" date="2016-10" db="EMBL/GenBank/DDBJ databases">
        <authorList>
            <person name="de Groot N.N."/>
        </authorList>
    </citation>
    <scope>NUCLEOTIDE SEQUENCE [LARGE SCALE GENOMIC DNA]</scope>
    <source>
        <strain evidence="1 2">DSM 19886</strain>
    </source>
</reference>
<dbReference type="STRING" id="192904.SAMN04488514_11341"/>
<dbReference type="SUPFAM" id="SSF51197">
    <property type="entry name" value="Clavaminate synthase-like"/>
    <property type="match status" value="1"/>
</dbReference>
<proteinExistence type="predicted"/>
<dbReference type="Proteomes" id="UP000199440">
    <property type="component" value="Unassembled WGS sequence"/>
</dbReference>